<protein>
    <submittedName>
        <fullName evidence="3">Annexin D3-like</fullName>
    </submittedName>
</protein>
<organism evidence="3 4">
    <name type="scientific">Panicum miliaceum</name>
    <name type="common">Proso millet</name>
    <name type="synonym">Broomcorn millet</name>
    <dbReference type="NCBI Taxonomy" id="4540"/>
    <lineage>
        <taxon>Eukaryota</taxon>
        <taxon>Viridiplantae</taxon>
        <taxon>Streptophyta</taxon>
        <taxon>Embryophyta</taxon>
        <taxon>Tracheophyta</taxon>
        <taxon>Spermatophyta</taxon>
        <taxon>Magnoliopsida</taxon>
        <taxon>Liliopsida</taxon>
        <taxon>Poales</taxon>
        <taxon>Poaceae</taxon>
        <taxon>PACMAD clade</taxon>
        <taxon>Panicoideae</taxon>
        <taxon>Panicodae</taxon>
        <taxon>Paniceae</taxon>
        <taxon>Panicinae</taxon>
        <taxon>Panicum</taxon>
        <taxon>Panicum sect. Panicum</taxon>
    </lineage>
</organism>
<dbReference type="InterPro" id="IPR018502">
    <property type="entry name" value="Annexin_repeat"/>
</dbReference>
<dbReference type="PANTHER" id="PTHR10502">
    <property type="entry name" value="ANNEXIN"/>
    <property type="match status" value="1"/>
</dbReference>
<dbReference type="PANTHER" id="PTHR10502:SF208">
    <property type="entry name" value="ANNEXIN"/>
    <property type="match status" value="1"/>
</dbReference>
<dbReference type="GO" id="GO:0009651">
    <property type="term" value="P:response to salt stress"/>
    <property type="evidence" value="ECO:0007669"/>
    <property type="project" value="TreeGrafter"/>
</dbReference>
<dbReference type="OrthoDB" id="37886at2759"/>
<dbReference type="Proteomes" id="UP000275267">
    <property type="component" value="Unassembled WGS sequence"/>
</dbReference>
<dbReference type="InterPro" id="IPR001464">
    <property type="entry name" value="Annexin"/>
</dbReference>
<dbReference type="GO" id="GO:0005509">
    <property type="term" value="F:calcium ion binding"/>
    <property type="evidence" value="ECO:0007669"/>
    <property type="project" value="InterPro"/>
</dbReference>
<keyword evidence="1" id="KW-0677">Repeat</keyword>
<dbReference type="InterPro" id="IPR037104">
    <property type="entry name" value="Annexin_sf"/>
</dbReference>
<evidence type="ECO:0000313" key="4">
    <source>
        <dbReference type="Proteomes" id="UP000275267"/>
    </source>
</evidence>
<dbReference type="PRINTS" id="PR00196">
    <property type="entry name" value="ANNEXIN"/>
</dbReference>
<dbReference type="GO" id="GO:0005886">
    <property type="term" value="C:plasma membrane"/>
    <property type="evidence" value="ECO:0007669"/>
    <property type="project" value="TreeGrafter"/>
</dbReference>
<name>A0A3L6TJK8_PANMI</name>
<dbReference type="GO" id="GO:0009409">
    <property type="term" value="P:response to cold"/>
    <property type="evidence" value="ECO:0007669"/>
    <property type="project" value="TreeGrafter"/>
</dbReference>
<dbReference type="EMBL" id="PQIB02000001">
    <property type="protein sequence ID" value="RLN39368.1"/>
    <property type="molecule type" value="Genomic_DNA"/>
</dbReference>
<dbReference type="STRING" id="4540.A0A3L6TJK8"/>
<keyword evidence="4" id="KW-1185">Reference proteome</keyword>
<dbReference type="AlphaFoldDB" id="A0A3L6TJK8"/>
<comment type="caution">
    <text evidence="3">The sequence shown here is derived from an EMBL/GenBank/DDBJ whole genome shotgun (WGS) entry which is preliminary data.</text>
</comment>
<evidence type="ECO:0000256" key="1">
    <source>
        <dbReference type="ARBA" id="ARBA00022737"/>
    </source>
</evidence>
<dbReference type="GO" id="GO:0005544">
    <property type="term" value="F:calcium-dependent phospholipid binding"/>
    <property type="evidence" value="ECO:0007669"/>
    <property type="project" value="InterPro"/>
</dbReference>
<dbReference type="GO" id="GO:0001786">
    <property type="term" value="F:phosphatidylserine binding"/>
    <property type="evidence" value="ECO:0007669"/>
    <property type="project" value="TreeGrafter"/>
</dbReference>
<dbReference type="SUPFAM" id="SSF47874">
    <property type="entry name" value="Annexin"/>
    <property type="match status" value="2"/>
</dbReference>
<dbReference type="GO" id="GO:0009408">
    <property type="term" value="P:response to heat"/>
    <property type="evidence" value="ECO:0007669"/>
    <property type="project" value="TreeGrafter"/>
</dbReference>
<dbReference type="GO" id="GO:0005737">
    <property type="term" value="C:cytoplasm"/>
    <property type="evidence" value="ECO:0007669"/>
    <property type="project" value="TreeGrafter"/>
</dbReference>
<evidence type="ECO:0000313" key="3">
    <source>
        <dbReference type="EMBL" id="RLN39368.1"/>
    </source>
</evidence>
<gene>
    <name evidence="3" type="ORF">C2845_PM01G15480</name>
</gene>
<keyword evidence="2" id="KW-0041">Annexin</keyword>
<sequence>MAPVPSPAQAATADAESLRKAVQGERVTRISLDLPSFLFSVSGHPQQLQEQNGSVAAALTELSAALARSRVGHGRAGAERAEVRRAYAGLYRESLLDRLRSELSGDFRAAMVLWAMDPVERGARLANAALAAANRAISDQHAWALVEVACASAPDHLVAVRRAYRSLFGCSLEEDAAACPALQDPLRKVTDLSRQASSAAGNGVSLGARSLPLPLTDSVLISRSVLQLLVSLVRSYRCEAELVDEDVAGMEAAQLAEAIRRRKQPHGDEVIGIVSTRSKHQLRATFRRYEQEHGTGIDEPIRCSILGFGTDEETLTRAIVSGAEIGMERIKEEYKARSKTTVTSDVVGDTSRYYKDFSLTLVGSED</sequence>
<dbReference type="Gene3D" id="1.10.220.10">
    <property type="entry name" value="Annexin"/>
    <property type="match status" value="4"/>
</dbReference>
<dbReference type="Pfam" id="PF00191">
    <property type="entry name" value="Annexin"/>
    <property type="match status" value="2"/>
</dbReference>
<dbReference type="SMART" id="SM00335">
    <property type="entry name" value="ANX"/>
    <property type="match status" value="2"/>
</dbReference>
<proteinExistence type="predicted"/>
<reference evidence="4" key="1">
    <citation type="journal article" date="2019" name="Nat. Commun.">
        <title>The genome of broomcorn millet.</title>
        <authorList>
            <person name="Zou C."/>
            <person name="Miki D."/>
            <person name="Li D."/>
            <person name="Tang Q."/>
            <person name="Xiao L."/>
            <person name="Rajput S."/>
            <person name="Deng P."/>
            <person name="Jia W."/>
            <person name="Huang R."/>
            <person name="Zhang M."/>
            <person name="Sun Y."/>
            <person name="Hu J."/>
            <person name="Fu X."/>
            <person name="Schnable P.S."/>
            <person name="Li F."/>
            <person name="Zhang H."/>
            <person name="Feng B."/>
            <person name="Zhu X."/>
            <person name="Liu R."/>
            <person name="Schnable J.C."/>
            <person name="Zhu J.-K."/>
            <person name="Zhang H."/>
        </authorList>
    </citation>
    <scope>NUCLEOTIDE SEQUENCE [LARGE SCALE GENOMIC DNA]</scope>
</reference>
<dbReference type="GO" id="GO:0009414">
    <property type="term" value="P:response to water deprivation"/>
    <property type="evidence" value="ECO:0007669"/>
    <property type="project" value="TreeGrafter"/>
</dbReference>
<accession>A0A3L6TJK8</accession>
<evidence type="ECO:0000256" key="2">
    <source>
        <dbReference type="ARBA" id="ARBA00023216"/>
    </source>
</evidence>